<accession>A0AA88CWQ1</accession>
<sequence>MTTEAPKAPHNFKDDDILFATLHAESEKGRKELKEWEPEKGKARNSADL</sequence>
<organism evidence="2 3">
    <name type="scientific">Ficus carica</name>
    <name type="common">Common fig</name>
    <dbReference type="NCBI Taxonomy" id="3494"/>
    <lineage>
        <taxon>Eukaryota</taxon>
        <taxon>Viridiplantae</taxon>
        <taxon>Streptophyta</taxon>
        <taxon>Embryophyta</taxon>
        <taxon>Tracheophyta</taxon>
        <taxon>Spermatophyta</taxon>
        <taxon>Magnoliopsida</taxon>
        <taxon>eudicotyledons</taxon>
        <taxon>Gunneridae</taxon>
        <taxon>Pentapetalae</taxon>
        <taxon>rosids</taxon>
        <taxon>fabids</taxon>
        <taxon>Rosales</taxon>
        <taxon>Moraceae</taxon>
        <taxon>Ficeae</taxon>
        <taxon>Ficus</taxon>
    </lineage>
</organism>
<reference evidence="2" key="1">
    <citation type="submission" date="2023-07" db="EMBL/GenBank/DDBJ databases">
        <title>draft genome sequence of fig (Ficus carica).</title>
        <authorList>
            <person name="Takahashi T."/>
            <person name="Nishimura K."/>
        </authorList>
    </citation>
    <scope>NUCLEOTIDE SEQUENCE</scope>
</reference>
<gene>
    <name evidence="2" type="ORF">TIFTF001_044793</name>
</gene>
<proteinExistence type="predicted"/>
<dbReference type="AlphaFoldDB" id="A0AA88CWQ1"/>
<feature type="region of interest" description="Disordered" evidence="1">
    <location>
        <begin position="28"/>
        <end position="49"/>
    </location>
</feature>
<dbReference type="Proteomes" id="UP001187192">
    <property type="component" value="Unassembled WGS sequence"/>
</dbReference>
<comment type="caution">
    <text evidence="2">The sequence shown here is derived from an EMBL/GenBank/DDBJ whole genome shotgun (WGS) entry which is preliminary data.</text>
</comment>
<evidence type="ECO:0000313" key="2">
    <source>
        <dbReference type="EMBL" id="GMN33431.1"/>
    </source>
</evidence>
<keyword evidence="3" id="KW-1185">Reference proteome</keyword>
<evidence type="ECO:0000313" key="3">
    <source>
        <dbReference type="Proteomes" id="UP001187192"/>
    </source>
</evidence>
<name>A0AA88CWQ1_FICCA</name>
<protein>
    <submittedName>
        <fullName evidence="2">Uncharacterized protein</fullName>
    </submittedName>
</protein>
<dbReference type="EMBL" id="BTGU01003521">
    <property type="protein sequence ID" value="GMN33431.1"/>
    <property type="molecule type" value="Genomic_DNA"/>
</dbReference>
<evidence type="ECO:0000256" key="1">
    <source>
        <dbReference type="SAM" id="MobiDB-lite"/>
    </source>
</evidence>